<protein>
    <submittedName>
        <fullName evidence="1">Uncharacterized protein</fullName>
    </submittedName>
</protein>
<feature type="non-terminal residue" evidence="1">
    <location>
        <position position="1"/>
    </location>
</feature>
<accession>A0A0D0A2C3</accession>
<name>A0A0D0A2C3_9AGAM</name>
<evidence type="ECO:0000313" key="2">
    <source>
        <dbReference type="Proteomes" id="UP000054485"/>
    </source>
</evidence>
<dbReference type="InParanoid" id="A0A0D0A2C3"/>
<dbReference type="OrthoDB" id="4230923at2759"/>
<keyword evidence="2" id="KW-1185">Reference proteome</keyword>
<dbReference type="HOGENOM" id="CLU_2419179_0_0_1"/>
<evidence type="ECO:0000313" key="1">
    <source>
        <dbReference type="EMBL" id="KIK35876.1"/>
    </source>
</evidence>
<dbReference type="EMBL" id="KN835581">
    <property type="protein sequence ID" value="KIK35876.1"/>
    <property type="molecule type" value="Genomic_DNA"/>
</dbReference>
<gene>
    <name evidence="1" type="ORF">CY34DRAFT_95359</name>
</gene>
<sequence>WIKPPLKHSVEQRKAFALIQVTDIQTMNDILCGSLRITNEHVGVHKDKKELLCYVKWQRINHITRSYHATVDTCGSYYCSYHCFHRGSCTIL</sequence>
<reference evidence="2" key="2">
    <citation type="submission" date="2015-01" db="EMBL/GenBank/DDBJ databases">
        <title>Evolutionary Origins and Diversification of the Mycorrhizal Mutualists.</title>
        <authorList>
            <consortium name="DOE Joint Genome Institute"/>
            <consortium name="Mycorrhizal Genomics Consortium"/>
            <person name="Kohler A."/>
            <person name="Kuo A."/>
            <person name="Nagy L.G."/>
            <person name="Floudas D."/>
            <person name="Copeland A."/>
            <person name="Barry K.W."/>
            <person name="Cichocki N."/>
            <person name="Veneault-Fourrey C."/>
            <person name="LaButti K."/>
            <person name="Lindquist E.A."/>
            <person name="Lipzen A."/>
            <person name="Lundell T."/>
            <person name="Morin E."/>
            <person name="Murat C."/>
            <person name="Riley R."/>
            <person name="Ohm R."/>
            <person name="Sun H."/>
            <person name="Tunlid A."/>
            <person name="Henrissat B."/>
            <person name="Grigoriev I.V."/>
            <person name="Hibbett D.S."/>
            <person name="Martin F."/>
        </authorList>
    </citation>
    <scope>NUCLEOTIDE SEQUENCE [LARGE SCALE GENOMIC DNA]</scope>
    <source>
        <strain evidence="2">UH-Slu-Lm8-n1</strain>
    </source>
</reference>
<reference evidence="1 2" key="1">
    <citation type="submission" date="2014-04" db="EMBL/GenBank/DDBJ databases">
        <authorList>
            <consortium name="DOE Joint Genome Institute"/>
            <person name="Kuo A."/>
            <person name="Ruytinx J."/>
            <person name="Rineau F."/>
            <person name="Colpaert J."/>
            <person name="Kohler A."/>
            <person name="Nagy L.G."/>
            <person name="Floudas D."/>
            <person name="Copeland A."/>
            <person name="Barry K.W."/>
            <person name="Cichocki N."/>
            <person name="Veneault-Fourrey C."/>
            <person name="LaButti K."/>
            <person name="Lindquist E.A."/>
            <person name="Lipzen A."/>
            <person name="Lundell T."/>
            <person name="Morin E."/>
            <person name="Murat C."/>
            <person name="Sun H."/>
            <person name="Tunlid A."/>
            <person name="Henrissat B."/>
            <person name="Grigoriev I.V."/>
            <person name="Hibbett D.S."/>
            <person name="Martin F."/>
            <person name="Nordberg H.P."/>
            <person name="Cantor M.N."/>
            <person name="Hua S.X."/>
        </authorList>
    </citation>
    <scope>NUCLEOTIDE SEQUENCE [LARGE SCALE GENOMIC DNA]</scope>
    <source>
        <strain evidence="1 2">UH-Slu-Lm8-n1</strain>
    </source>
</reference>
<proteinExistence type="predicted"/>
<dbReference type="AlphaFoldDB" id="A0A0D0A2C3"/>
<dbReference type="Proteomes" id="UP000054485">
    <property type="component" value="Unassembled WGS sequence"/>
</dbReference>
<organism evidence="1 2">
    <name type="scientific">Suillus luteus UH-Slu-Lm8-n1</name>
    <dbReference type="NCBI Taxonomy" id="930992"/>
    <lineage>
        <taxon>Eukaryota</taxon>
        <taxon>Fungi</taxon>
        <taxon>Dikarya</taxon>
        <taxon>Basidiomycota</taxon>
        <taxon>Agaricomycotina</taxon>
        <taxon>Agaricomycetes</taxon>
        <taxon>Agaricomycetidae</taxon>
        <taxon>Boletales</taxon>
        <taxon>Suillineae</taxon>
        <taxon>Suillaceae</taxon>
        <taxon>Suillus</taxon>
    </lineage>
</organism>